<evidence type="ECO:0000313" key="1">
    <source>
        <dbReference type="EMBL" id="CEK94275.1"/>
    </source>
</evidence>
<dbReference type="EMBL" id="HACG01047418">
    <property type="protein sequence ID" value="CEK94283.1"/>
    <property type="molecule type" value="Transcribed_RNA"/>
</dbReference>
<evidence type="ECO:0008006" key="3">
    <source>
        <dbReference type="Google" id="ProtNLM"/>
    </source>
</evidence>
<name>A0A0B7BQ11_9EUPU</name>
<organism evidence="1">
    <name type="scientific">Arion vulgaris</name>
    <dbReference type="NCBI Taxonomy" id="1028688"/>
    <lineage>
        <taxon>Eukaryota</taxon>
        <taxon>Metazoa</taxon>
        <taxon>Spiralia</taxon>
        <taxon>Lophotrochozoa</taxon>
        <taxon>Mollusca</taxon>
        <taxon>Gastropoda</taxon>
        <taxon>Heterobranchia</taxon>
        <taxon>Euthyneura</taxon>
        <taxon>Panpulmonata</taxon>
        <taxon>Eupulmonata</taxon>
        <taxon>Stylommatophora</taxon>
        <taxon>Helicina</taxon>
        <taxon>Arionoidea</taxon>
        <taxon>Arionidae</taxon>
        <taxon>Arion</taxon>
    </lineage>
</organism>
<protein>
    <recommendedName>
        <fullName evidence="3">RNase H type-1 domain-containing protein</fullName>
    </recommendedName>
</protein>
<dbReference type="EMBL" id="HACG01047410">
    <property type="protein sequence ID" value="CEK94275.1"/>
    <property type="molecule type" value="Transcribed_RNA"/>
</dbReference>
<gene>
    <name evidence="1" type="primary">ORF199995</name>
    <name evidence="2" type="synonym">ORF200024</name>
</gene>
<dbReference type="AlphaFoldDB" id="A0A0B7BQ11"/>
<evidence type="ECO:0000313" key="2">
    <source>
        <dbReference type="EMBL" id="CEK94283.1"/>
    </source>
</evidence>
<accession>A0A0B7BQ11</accession>
<proteinExistence type="predicted"/>
<reference evidence="1" key="1">
    <citation type="submission" date="2014-12" db="EMBL/GenBank/DDBJ databases">
        <title>Insight into the proteome of Arion vulgaris.</title>
        <authorList>
            <person name="Aradska J."/>
            <person name="Bulat T."/>
            <person name="Smidak R."/>
            <person name="Sarate P."/>
            <person name="Gangsoo J."/>
            <person name="Sialana F."/>
            <person name="Bilban M."/>
            <person name="Lubec G."/>
        </authorList>
    </citation>
    <scope>NUCLEOTIDE SEQUENCE</scope>
    <source>
        <tissue evidence="1">Skin</tissue>
    </source>
</reference>
<sequence>MITYFVINTNNTHSGVQGNDRADFLANNAPTQAGRSMDRADVINVVRSQLCDMGEYQTLDRL</sequence>